<dbReference type="Pfam" id="PF11649">
    <property type="entry name" value="T4_neck-protein"/>
    <property type="match status" value="2"/>
</dbReference>
<dbReference type="InterPro" id="IPR021674">
    <property type="entry name" value="Phage_T4_Gp14_neck-protein"/>
</dbReference>
<gene>
    <name evidence="1" type="ORF">METZ01_LOCUS102624</name>
</gene>
<dbReference type="AlphaFoldDB" id="A0A381WB72"/>
<organism evidence="1">
    <name type="scientific">marine metagenome</name>
    <dbReference type="NCBI Taxonomy" id="408172"/>
    <lineage>
        <taxon>unclassified sequences</taxon>
        <taxon>metagenomes</taxon>
        <taxon>ecological metagenomes</taxon>
    </lineage>
</organism>
<accession>A0A381WB72</accession>
<evidence type="ECO:0000313" key="1">
    <source>
        <dbReference type="EMBL" id="SVA49770.1"/>
    </source>
</evidence>
<protein>
    <recommendedName>
        <fullName evidence="2">Neck protein</fullName>
    </recommendedName>
</protein>
<proteinExistence type="predicted"/>
<dbReference type="EMBL" id="UINC01011259">
    <property type="protein sequence ID" value="SVA49770.1"/>
    <property type="molecule type" value="Genomic_DNA"/>
</dbReference>
<sequence length="336" mass="36731">MAVNSFFHTSGASAIAAEQSLYADLVTEAIQIYGHDVYYLDRTLTAEDSVFFTDDLAKFTTQAKIEMYVENSEGGFAGEKELMSQLGLQNLSEITFVVSKTRFQDLTKQITIESGTDTLSGSILLEAGSLDSTVVDISGSFESGFIISEATSTDSDRPLEGDLVYHPTLDKVFQINFVDHDDPFYQLDNNPVYKLNCRLFEYSSEIIDTDIAAIDAIETEHTIDALGFQMTLEQSSAVNEYLRMEIGISTSGDQGLLLEETDGDYLTGENDSSGVGESILLENPADSGDDAYLLNEDYVVGDASIDTTAQNELFDSLDDDILDFTERNPFGDAGGT</sequence>
<name>A0A381WB72_9ZZZZ</name>
<reference evidence="1" key="1">
    <citation type="submission" date="2018-05" db="EMBL/GenBank/DDBJ databases">
        <authorList>
            <person name="Lanie J.A."/>
            <person name="Ng W.-L."/>
            <person name="Kazmierczak K.M."/>
            <person name="Andrzejewski T.M."/>
            <person name="Davidsen T.M."/>
            <person name="Wayne K.J."/>
            <person name="Tettelin H."/>
            <person name="Glass J.I."/>
            <person name="Rusch D."/>
            <person name="Podicherti R."/>
            <person name="Tsui H.-C.T."/>
            <person name="Winkler M.E."/>
        </authorList>
    </citation>
    <scope>NUCLEOTIDE SEQUENCE</scope>
</reference>
<evidence type="ECO:0008006" key="2">
    <source>
        <dbReference type="Google" id="ProtNLM"/>
    </source>
</evidence>